<keyword evidence="1" id="KW-1133">Transmembrane helix</keyword>
<evidence type="ECO:0000313" key="3">
    <source>
        <dbReference type="Proteomes" id="UP000037405"/>
    </source>
</evidence>
<dbReference type="OrthoDB" id="1679483at2"/>
<feature type="transmembrane region" description="Helical" evidence="1">
    <location>
        <begin position="54"/>
        <end position="75"/>
    </location>
</feature>
<evidence type="ECO:0000313" key="2">
    <source>
        <dbReference type="EMBL" id="KON91796.1"/>
    </source>
</evidence>
<gene>
    <name evidence="2" type="ORF">AF331_04730</name>
</gene>
<dbReference type="Proteomes" id="UP000037405">
    <property type="component" value="Unassembled WGS sequence"/>
</dbReference>
<dbReference type="RefSeq" id="WP_053426988.1">
    <property type="nucleotide sequence ID" value="NZ_JAMQJB010000003.1"/>
</dbReference>
<reference evidence="3" key="1">
    <citation type="submission" date="2015-07" db="EMBL/GenBank/DDBJ databases">
        <title>Fjat-14235 jcm11544.</title>
        <authorList>
            <person name="Liu B."/>
            <person name="Wang J."/>
            <person name="Zhu Y."/>
            <person name="Liu G."/>
            <person name="Chen Q."/>
            <person name="Chen Z."/>
            <person name="Lan J."/>
            <person name="Che J."/>
            <person name="Ge C."/>
            <person name="Shi H."/>
            <person name="Pan Z."/>
            <person name="Liu X."/>
        </authorList>
    </citation>
    <scope>NUCLEOTIDE SEQUENCE [LARGE SCALE GENOMIC DNA]</scope>
    <source>
        <strain evidence="3">JCM 11544</strain>
    </source>
</reference>
<keyword evidence="1" id="KW-0472">Membrane</keyword>
<feature type="transmembrane region" description="Helical" evidence="1">
    <location>
        <begin position="30"/>
        <end position="49"/>
    </location>
</feature>
<feature type="transmembrane region" description="Helical" evidence="1">
    <location>
        <begin position="155"/>
        <end position="174"/>
    </location>
</feature>
<dbReference type="AlphaFoldDB" id="A0A0M0GQT8"/>
<comment type="caution">
    <text evidence="2">The sequence shown here is derived from an EMBL/GenBank/DDBJ whole genome shotgun (WGS) entry which is preliminary data.</text>
</comment>
<dbReference type="NCBIfam" id="NF041644">
    <property type="entry name" value="CBO0543_fam"/>
    <property type="match status" value="1"/>
</dbReference>
<dbReference type="InterPro" id="IPR048147">
    <property type="entry name" value="CBO0543-like"/>
</dbReference>
<organism evidence="2 3">
    <name type="scientific">Rossellomorea marisflavi</name>
    <dbReference type="NCBI Taxonomy" id="189381"/>
    <lineage>
        <taxon>Bacteria</taxon>
        <taxon>Bacillati</taxon>
        <taxon>Bacillota</taxon>
        <taxon>Bacilli</taxon>
        <taxon>Bacillales</taxon>
        <taxon>Bacillaceae</taxon>
        <taxon>Rossellomorea</taxon>
    </lineage>
</organism>
<dbReference type="PATRIC" id="fig|189381.12.peg.1068"/>
<dbReference type="EMBL" id="LGUE01000001">
    <property type="protein sequence ID" value="KON91796.1"/>
    <property type="molecule type" value="Genomic_DNA"/>
</dbReference>
<keyword evidence="1" id="KW-0812">Transmembrane</keyword>
<protein>
    <submittedName>
        <fullName evidence="2">Uncharacterized protein</fullName>
    </submittedName>
</protein>
<name>A0A0M0GQT8_9BACI</name>
<proteinExistence type="predicted"/>
<dbReference type="STRING" id="189381.GCA_900166615_03346"/>
<sequence length="180" mass="21472">MTLHTVNEARHHLMQTEMAYWREDNLFSGHWWFIVIINLLFFLVFIVLIDRSRFIMSAFCLLFSFFLVALVNEIGNYFGYWSYPYQFIGFLESFNAVDFITIPVVYALIYQYFTKWKAYLITLLLVSALIGLIGMPIFVHFQFYELHHWNPFSSFVLLFIVGLVIKWVCDFIAARDTIVR</sequence>
<feature type="transmembrane region" description="Helical" evidence="1">
    <location>
        <begin position="87"/>
        <end position="109"/>
    </location>
</feature>
<keyword evidence="3" id="KW-1185">Reference proteome</keyword>
<evidence type="ECO:0000256" key="1">
    <source>
        <dbReference type="SAM" id="Phobius"/>
    </source>
</evidence>
<accession>A0A0M0GQT8</accession>
<feature type="transmembrane region" description="Helical" evidence="1">
    <location>
        <begin position="121"/>
        <end position="143"/>
    </location>
</feature>